<evidence type="ECO:0000256" key="5">
    <source>
        <dbReference type="ARBA" id="ARBA00023014"/>
    </source>
</evidence>
<dbReference type="PANTHER" id="PTHR21266">
    <property type="entry name" value="IRON-SULFUR DOMAIN CONTAINING PROTEIN"/>
    <property type="match status" value="1"/>
</dbReference>
<evidence type="ECO:0000256" key="1">
    <source>
        <dbReference type="ARBA" id="ARBA00022714"/>
    </source>
</evidence>
<dbReference type="Gene3D" id="2.102.10.10">
    <property type="entry name" value="Rieske [2Fe-2S] iron-sulphur domain"/>
    <property type="match status" value="1"/>
</dbReference>
<dbReference type="PANTHER" id="PTHR21266:SF59">
    <property type="entry name" value="BLR4922 PROTEIN"/>
    <property type="match status" value="1"/>
</dbReference>
<evidence type="ECO:0000259" key="6">
    <source>
        <dbReference type="PROSITE" id="PS51296"/>
    </source>
</evidence>
<dbReference type="Pfam" id="PF19301">
    <property type="entry name" value="LigXa_C"/>
    <property type="match status" value="1"/>
</dbReference>
<dbReference type="AlphaFoldDB" id="A0A231GPD3"/>
<protein>
    <submittedName>
        <fullName evidence="7">Rieske [2Fe-2S] domain-containing protein</fullName>
    </submittedName>
</protein>
<dbReference type="EMBL" id="FNTC01000002">
    <property type="protein sequence ID" value="SEC09204.1"/>
    <property type="molecule type" value="Genomic_DNA"/>
</dbReference>
<dbReference type="Proteomes" id="UP000198542">
    <property type="component" value="Unassembled WGS sequence"/>
</dbReference>
<keyword evidence="8" id="KW-1185">Reference proteome</keyword>
<keyword evidence="3" id="KW-0560">Oxidoreductase</keyword>
<keyword evidence="4" id="KW-0408">Iron</keyword>
<dbReference type="GO" id="GO:0016491">
    <property type="term" value="F:oxidoreductase activity"/>
    <property type="evidence" value="ECO:0007669"/>
    <property type="project" value="UniProtKB-KW"/>
</dbReference>
<organism evidence="7 8">
    <name type="scientific">Pseudomonas jessenii</name>
    <dbReference type="NCBI Taxonomy" id="77298"/>
    <lineage>
        <taxon>Bacteria</taxon>
        <taxon>Pseudomonadati</taxon>
        <taxon>Pseudomonadota</taxon>
        <taxon>Gammaproteobacteria</taxon>
        <taxon>Pseudomonadales</taxon>
        <taxon>Pseudomonadaceae</taxon>
        <taxon>Pseudomonas</taxon>
    </lineage>
</organism>
<feature type="domain" description="Rieske" evidence="6">
    <location>
        <begin position="27"/>
        <end position="132"/>
    </location>
</feature>
<evidence type="ECO:0000313" key="7">
    <source>
        <dbReference type="EMBL" id="SEC09204.1"/>
    </source>
</evidence>
<dbReference type="SUPFAM" id="SSF50022">
    <property type="entry name" value="ISP domain"/>
    <property type="match status" value="1"/>
</dbReference>
<dbReference type="SUPFAM" id="SSF55961">
    <property type="entry name" value="Bet v1-like"/>
    <property type="match status" value="1"/>
</dbReference>
<proteinExistence type="predicted"/>
<dbReference type="RefSeq" id="WP_090454420.1">
    <property type="nucleotide sequence ID" value="NZ_FNTC01000002.1"/>
</dbReference>
<dbReference type="InterPro" id="IPR036922">
    <property type="entry name" value="Rieske_2Fe-2S_sf"/>
</dbReference>
<dbReference type="Pfam" id="PF00355">
    <property type="entry name" value="Rieske"/>
    <property type="match status" value="1"/>
</dbReference>
<dbReference type="PROSITE" id="PS51296">
    <property type="entry name" value="RIESKE"/>
    <property type="match status" value="1"/>
</dbReference>
<evidence type="ECO:0000313" key="8">
    <source>
        <dbReference type="Proteomes" id="UP000198542"/>
    </source>
</evidence>
<dbReference type="Gene3D" id="3.90.380.10">
    <property type="entry name" value="Naphthalene 1,2-dioxygenase Alpha Subunit, Chain A, domain 1"/>
    <property type="match status" value="1"/>
</dbReference>
<sequence length="415" mass="46943">MLTAEQNRLLTDVSPGTPLHRYWKRQWIPALRSEALEPGGTPQRVELLCEKYVAFRADDGHVGFLHEACPHRGVSLALGRNEGNRLTCIFHGWSFDTQGNCTKMPTEKDQAFCKKVKGQGFEVREGGGIVWVYLGEGEAPAFTDYAFTYFDRKHARPRASYNEANWLQNVETLMDSAHIGLLHHDTTANPELPQAGLQLVTGNDTPKYTLESKPYGLRSYSLRTTGQEQDYLRVTEFVAPASAFIGTTEQEAGFLIIVVPVNNTRSLQWYVYWDSRQPIDENLPDFALDGTDESDDNFAASRQGLLNYGQDREAMRAGRSWTGVPGVIFEDYAVAESIPIVDRTREFLGSGDLAIVRLRRELMERIRQSEANEDSVQAQASDYRSLRALADMIPVGTVIQDYTEQKRQERRMTYL</sequence>
<gene>
    <name evidence="7" type="ORF">SAMN04490187_3132</name>
</gene>
<keyword evidence="2" id="KW-0479">Metal-binding</keyword>
<evidence type="ECO:0000256" key="4">
    <source>
        <dbReference type="ARBA" id="ARBA00023004"/>
    </source>
</evidence>
<dbReference type="InterPro" id="IPR017941">
    <property type="entry name" value="Rieske_2Fe-2S"/>
</dbReference>
<accession>A0A231GPD3</accession>
<dbReference type="GO" id="GO:0046872">
    <property type="term" value="F:metal ion binding"/>
    <property type="evidence" value="ECO:0007669"/>
    <property type="project" value="UniProtKB-KW"/>
</dbReference>
<name>A0A231GPD3_PSEJE</name>
<keyword evidence="5" id="KW-0411">Iron-sulfur</keyword>
<dbReference type="GO" id="GO:0051537">
    <property type="term" value="F:2 iron, 2 sulfur cluster binding"/>
    <property type="evidence" value="ECO:0007669"/>
    <property type="project" value="UniProtKB-KW"/>
</dbReference>
<keyword evidence="1" id="KW-0001">2Fe-2S</keyword>
<dbReference type="InterPro" id="IPR045623">
    <property type="entry name" value="LigXa_C"/>
</dbReference>
<evidence type="ECO:0000256" key="3">
    <source>
        <dbReference type="ARBA" id="ARBA00023002"/>
    </source>
</evidence>
<reference evidence="8" key="1">
    <citation type="submission" date="2016-10" db="EMBL/GenBank/DDBJ databases">
        <authorList>
            <person name="Varghese N."/>
            <person name="Submissions S."/>
        </authorList>
    </citation>
    <scope>NUCLEOTIDE SEQUENCE [LARGE SCALE GENOMIC DNA]</scope>
    <source>
        <strain evidence="8">BS3660</strain>
    </source>
</reference>
<dbReference type="InterPro" id="IPR050584">
    <property type="entry name" value="Cholesterol_7-desaturase"/>
</dbReference>
<evidence type="ECO:0000256" key="2">
    <source>
        <dbReference type="ARBA" id="ARBA00022723"/>
    </source>
</evidence>